<feature type="transmembrane region" description="Helical" evidence="8">
    <location>
        <begin position="220"/>
        <end position="247"/>
    </location>
</feature>
<comment type="caution">
    <text evidence="6">Lacks conserved residue(s) required for the propagation of feature annotation.</text>
</comment>
<evidence type="ECO:0000256" key="2">
    <source>
        <dbReference type="ARBA" id="ARBA00022692"/>
    </source>
</evidence>
<dbReference type="PANTHER" id="PTHR24365:SF541">
    <property type="entry name" value="PROTEIN TOLL-RELATED"/>
    <property type="match status" value="1"/>
</dbReference>
<evidence type="ECO:0000256" key="8">
    <source>
        <dbReference type="SAM" id="Phobius"/>
    </source>
</evidence>
<dbReference type="GO" id="GO:0038023">
    <property type="term" value="F:signaling receptor activity"/>
    <property type="evidence" value="ECO:0007669"/>
    <property type="project" value="TreeGrafter"/>
</dbReference>
<dbReference type="Proteomes" id="UP001347796">
    <property type="component" value="Unassembled WGS sequence"/>
</dbReference>
<keyword evidence="2 8" id="KW-0812">Transmembrane</keyword>
<evidence type="ECO:0000256" key="3">
    <source>
        <dbReference type="ARBA" id="ARBA00022729"/>
    </source>
</evidence>
<feature type="region of interest" description="Disordered" evidence="7">
    <location>
        <begin position="418"/>
        <end position="451"/>
    </location>
</feature>
<evidence type="ECO:0000256" key="4">
    <source>
        <dbReference type="ARBA" id="ARBA00022989"/>
    </source>
</evidence>
<sequence>MNTPTPANNSQNSNFSMNTPELTNNAPCEDECMAPSGFCKNGGTCSFDSSQCSIICSCPVEFTGKKCETRKQNSLDLNNKEFACLFLTCINGGKRVDTDTACYCNCTDEYIGGSCEIKIADITTLGVNATTGTTTTLRPESERICDGFECIHGICNVDEGRYTCDCDKGYIGSRCHKKCLKDCGEHGGCGTNGINETCFCEYTWTGEFCDERIPEVSNAWVWYTVGGCVAAVLVLFVVFIVLIYWMWKRREIVAMKIVHFFQPVEDSDGMLFDAFISYKSHPDDEEFVLKTLLPKLEKEMKFKLCLHFRDFVVGETIANNILWAVQNSRRTVLVISPNYLDSEFARFEYQTAQVETLRLRQRIIPIMFQDVQSKTDEMDRTLKNILETITYIKWSPETNEKENGKFWKRLVLSLPKRSDMEGSSKNSKTPVVSVISTKPKNDRSDSNDKLPSYKKLDTLEAEWTNKTGIFDLNA</sequence>
<keyword evidence="3" id="KW-0732">Signal</keyword>
<protein>
    <submittedName>
        <fullName evidence="11">Uncharacterized protein</fullName>
    </submittedName>
</protein>
<dbReference type="PANTHER" id="PTHR24365">
    <property type="entry name" value="TOLL-LIKE RECEPTOR"/>
    <property type="match status" value="1"/>
</dbReference>
<evidence type="ECO:0000259" key="9">
    <source>
        <dbReference type="PROSITE" id="PS50026"/>
    </source>
</evidence>
<comment type="subcellular location">
    <subcellularLocation>
        <location evidence="1">Membrane</location>
    </subcellularLocation>
</comment>
<evidence type="ECO:0000256" key="5">
    <source>
        <dbReference type="ARBA" id="ARBA00023136"/>
    </source>
</evidence>
<proteinExistence type="predicted"/>
<evidence type="ECO:0000313" key="12">
    <source>
        <dbReference type="Proteomes" id="UP001347796"/>
    </source>
</evidence>
<feature type="compositionally biased region" description="Polar residues" evidence="7">
    <location>
        <begin position="423"/>
        <end position="438"/>
    </location>
</feature>
<keyword evidence="12" id="KW-1185">Reference proteome</keyword>
<keyword evidence="5 8" id="KW-0472">Membrane</keyword>
<name>A0AAN8JM03_PATCE</name>
<keyword evidence="6" id="KW-0245">EGF-like domain</keyword>
<dbReference type="AlphaFoldDB" id="A0AAN8JM03"/>
<accession>A0AAN8JM03</accession>
<dbReference type="SMART" id="SM00181">
    <property type="entry name" value="EGF"/>
    <property type="match status" value="3"/>
</dbReference>
<dbReference type="InterPro" id="IPR000742">
    <property type="entry name" value="EGF"/>
</dbReference>
<comment type="caution">
    <text evidence="11">The sequence shown here is derived from an EMBL/GenBank/DDBJ whole genome shotgun (WGS) entry which is preliminary data.</text>
</comment>
<evidence type="ECO:0000313" key="11">
    <source>
        <dbReference type="EMBL" id="KAK6179155.1"/>
    </source>
</evidence>
<keyword evidence="4 8" id="KW-1133">Transmembrane helix</keyword>
<dbReference type="SMART" id="SM00255">
    <property type="entry name" value="TIR"/>
    <property type="match status" value="1"/>
</dbReference>
<evidence type="ECO:0000256" key="6">
    <source>
        <dbReference type="PROSITE-ProRule" id="PRU00076"/>
    </source>
</evidence>
<dbReference type="PROSITE" id="PS00022">
    <property type="entry name" value="EGF_1"/>
    <property type="match status" value="2"/>
</dbReference>
<dbReference type="PRINTS" id="PR01537">
    <property type="entry name" value="INTRLKN1R1F"/>
</dbReference>
<dbReference type="Gene3D" id="3.40.50.10140">
    <property type="entry name" value="Toll/interleukin-1 receptor homology (TIR) domain"/>
    <property type="match status" value="1"/>
</dbReference>
<dbReference type="PROSITE" id="PS50026">
    <property type="entry name" value="EGF_3"/>
    <property type="match status" value="2"/>
</dbReference>
<feature type="domain" description="TIR" evidence="10">
    <location>
        <begin position="270"/>
        <end position="414"/>
    </location>
</feature>
<dbReference type="SUPFAM" id="SSF52200">
    <property type="entry name" value="Toll/Interleukin receptor TIR domain"/>
    <property type="match status" value="1"/>
</dbReference>
<dbReference type="GO" id="GO:0007165">
    <property type="term" value="P:signal transduction"/>
    <property type="evidence" value="ECO:0007669"/>
    <property type="project" value="InterPro"/>
</dbReference>
<feature type="disulfide bond" evidence="6">
    <location>
        <begin position="166"/>
        <end position="175"/>
    </location>
</feature>
<feature type="disulfide bond" evidence="6">
    <location>
        <begin position="39"/>
        <end position="56"/>
    </location>
</feature>
<dbReference type="InterPro" id="IPR000157">
    <property type="entry name" value="TIR_dom"/>
</dbReference>
<dbReference type="PROSITE" id="PS50104">
    <property type="entry name" value="TIR"/>
    <property type="match status" value="1"/>
</dbReference>
<dbReference type="SUPFAM" id="SSF57196">
    <property type="entry name" value="EGF/Laminin"/>
    <property type="match status" value="1"/>
</dbReference>
<reference evidence="11 12" key="1">
    <citation type="submission" date="2024-01" db="EMBL/GenBank/DDBJ databases">
        <title>The genome of the rayed Mediterranean limpet Patella caerulea (Linnaeus, 1758).</title>
        <authorList>
            <person name="Anh-Thu Weber A."/>
            <person name="Halstead-Nussloch G."/>
        </authorList>
    </citation>
    <scope>NUCLEOTIDE SEQUENCE [LARGE SCALE GENOMIC DNA]</scope>
    <source>
        <strain evidence="11">AATW-2023a</strain>
        <tissue evidence="11">Whole specimen</tissue>
    </source>
</reference>
<evidence type="ECO:0000256" key="1">
    <source>
        <dbReference type="ARBA" id="ARBA00004370"/>
    </source>
</evidence>
<gene>
    <name evidence="11" type="ORF">SNE40_011575</name>
</gene>
<evidence type="ECO:0000256" key="7">
    <source>
        <dbReference type="SAM" id="MobiDB-lite"/>
    </source>
</evidence>
<dbReference type="GO" id="GO:0005886">
    <property type="term" value="C:plasma membrane"/>
    <property type="evidence" value="ECO:0007669"/>
    <property type="project" value="TreeGrafter"/>
</dbReference>
<feature type="domain" description="EGF-like" evidence="9">
    <location>
        <begin position="146"/>
        <end position="176"/>
    </location>
</feature>
<dbReference type="EMBL" id="JAZGQO010000008">
    <property type="protein sequence ID" value="KAK6179155.1"/>
    <property type="molecule type" value="Genomic_DNA"/>
</dbReference>
<feature type="disulfide bond" evidence="6">
    <location>
        <begin position="58"/>
        <end position="67"/>
    </location>
</feature>
<keyword evidence="6" id="KW-1015">Disulfide bond</keyword>
<feature type="compositionally biased region" description="Basic and acidic residues" evidence="7">
    <location>
        <begin position="439"/>
        <end position="448"/>
    </location>
</feature>
<feature type="domain" description="EGF-like" evidence="9">
    <location>
        <begin position="29"/>
        <end position="68"/>
    </location>
</feature>
<organism evidence="11 12">
    <name type="scientific">Patella caerulea</name>
    <name type="common">Rayed Mediterranean limpet</name>
    <dbReference type="NCBI Taxonomy" id="87958"/>
    <lineage>
        <taxon>Eukaryota</taxon>
        <taxon>Metazoa</taxon>
        <taxon>Spiralia</taxon>
        <taxon>Lophotrochozoa</taxon>
        <taxon>Mollusca</taxon>
        <taxon>Gastropoda</taxon>
        <taxon>Patellogastropoda</taxon>
        <taxon>Patelloidea</taxon>
        <taxon>Patellidae</taxon>
        <taxon>Patella</taxon>
    </lineage>
</organism>
<dbReference type="Gene3D" id="2.10.25.10">
    <property type="entry name" value="Laminin"/>
    <property type="match status" value="2"/>
</dbReference>
<evidence type="ECO:0000259" key="10">
    <source>
        <dbReference type="PROSITE" id="PS50104"/>
    </source>
</evidence>
<dbReference type="Pfam" id="PF01582">
    <property type="entry name" value="TIR"/>
    <property type="match status" value="1"/>
</dbReference>
<dbReference type="InterPro" id="IPR035897">
    <property type="entry name" value="Toll_tir_struct_dom_sf"/>
</dbReference>